<dbReference type="RefSeq" id="WP_099516745.1">
    <property type="nucleotide sequence ID" value="NZ_CP016808.1"/>
</dbReference>
<dbReference type="AlphaFoldDB" id="A0A1B2DCA2"/>
<feature type="coiled-coil region" evidence="1">
    <location>
        <begin position="16"/>
        <end position="65"/>
    </location>
</feature>
<accession>A0A1B2DCA2</accession>
<reference evidence="2" key="1">
    <citation type="submission" date="2016-08" db="EMBL/GenBank/DDBJ databases">
        <title>Complete Genome Seqeunce of Paenibacillus sp. BIHB 4019 from tea rhizoplane.</title>
        <authorList>
            <person name="Thakur R."/>
            <person name="Swarnkar M.K."/>
            <person name="Gulati A."/>
        </authorList>
    </citation>
    <scope>NUCLEOTIDE SEQUENCE [LARGE SCALE GENOMIC DNA]</scope>
    <source>
        <strain evidence="2">BIHB4019</strain>
    </source>
</reference>
<name>A0A1B2DCA2_9BACL</name>
<evidence type="ECO:0000256" key="1">
    <source>
        <dbReference type="SAM" id="Coils"/>
    </source>
</evidence>
<protein>
    <submittedName>
        <fullName evidence="2">Uncharacterized protein</fullName>
    </submittedName>
</protein>
<gene>
    <name evidence="2" type="ORF">BBD42_01775</name>
</gene>
<evidence type="ECO:0000313" key="2">
    <source>
        <dbReference type="EMBL" id="ANY65344.1"/>
    </source>
</evidence>
<dbReference type="EMBL" id="CP016808">
    <property type="protein sequence ID" value="ANY65344.1"/>
    <property type="molecule type" value="Genomic_DNA"/>
</dbReference>
<proteinExistence type="predicted"/>
<organism evidence="2">
    <name type="scientific">Paenibacillus sp. BIHB 4019</name>
    <dbReference type="NCBI Taxonomy" id="1870819"/>
    <lineage>
        <taxon>Bacteria</taxon>
        <taxon>Bacillati</taxon>
        <taxon>Bacillota</taxon>
        <taxon>Bacilli</taxon>
        <taxon>Bacillales</taxon>
        <taxon>Paenibacillaceae</taxon>
        <taxon>Paenibacillus</taxon>
    </lineage>
</organism>
<sequence length="67" mass="8098">MDAYRLYTLGLLVKKKEKFEKKLEALFDDIKDENNHRVRWVYETNKEMEKLAAELANTIHQIEMLNK</sequence>
<keyword evidence="1" id="KW-0175">Coiled coil</keyword>